<evidence type="ECO:0000256" key="1">
    <source>
        <dbReference type="ARBA" id="ARBA00008683"/>
    </source>
</evidence>
<comment type="caution">
    <text evidence="7">The sequence shown here is derived from an EMBL/GenBank/DDBJ whole genome shotgun (WGS) entry which is preliminary data.</text>
</comment>
<name>A0AAW4L943_9BACT</name>
<dbReference type="PANTHER" id="PTHR42987:SF6">
    <property type="entry name" value="PROTEINASE IV"/>
    <property type="match status" value="1"/>
</dbReference>
<dbReference type="PANTHER" id="PTHR42987">
    <property type="entry name" value="PEPTIDASE S49"/>
    <property type="match status" value="1"/>
</dbReference>
<evidence type="ECO:0000313" key="7">
    <source>
        <dbReference type="EMBL" id="MBT0663686.1"/>
    </source>
</evidence>
<keyword evidence="2" id="KW-0645">Protease</keyword>
<keyword evidence="4" id="KW-0720">Serine protease</keyword>
<feature type="domain" description="Peptidase S49" evidence="6">
    <location>
        <begin position="119"/>
        <end position="266"/>
    </location>
</feature>
<evidence type="ECO:0000256" key="2">
    <source>
        <dbReference type="ARBA" id="ARBA00022670"/>
    </source>
</evidence>
<dbReference type="CDD" id="cd07023">
    <property type="entry name" value="S49_Sppa_N_C"/>
    <property type="match status" value="1"/>
</dbReference>
<protein>
    <submittedName>
        <fullName evidence="7">Signal peptide peptidase SppA</fullName>
    </submittedName>
</protein>
<dbReference type="AlphaFoldDB" id="A0AAW4L943"/>
<evidence type="ECO:0000256" key="5">
    <source>
        <dbReference type="SAM" id="SignalP"/>
    </source>
</evidence>
<keyword evidence="8" id="KW-1185">Reference proteome</keyword>
<dbReference type="Proteomes" id="UP000811899">
    <property type="component" value="Unassembled WGS sequence"/>
</dbReference>
<evidence type="ECO:0000256" key="4">
    <source>
        <dbReference type="ARBA" id="ARBA00022825"/>
    </source>
</evidence>
<dbReference type="SUPFAM" id="SSF52096">
    <property type="entry name" value="ClpP/crotonase"/>
    <property type="match status" value="1"/>
</dbReference>
<dbReference type="PROSITE" id="PS51257">
    <property type="entry name" value="PROKAR_LIPOPROTEIN"/>
    <property type="match status" value="1"/>
</dbReference>
<feature type="chain" id="PRO_5043520694" evidence="5">
    <location>
        <begin position="24"/>
        <end position="321"/>
    </location>
</feature>
<gene>
    <name evidence="7" type="primary">sppA</name>
    <name evidence="7" type="ORF">KI809_05160</name>
</gene>
<reference evidence="7 8" key="1">
    <citation type="submission" date="2021-05" db="EMBL/GenBank/DDBJ databases">
        <title>The draft genome of Geobacter pelophilus DSM 12255.</title>
        <authorList>
            <person name="Xu Z."/>
            <person name="Masuda Y."/>
            <person name="Itoh H."/>
            <person name="Senoo K."/>
        </authorList>
    </citation>
    <scope>NUCLEOTIDE SEQUENCE [LARGE SCALE GENOMIC DNA]</scope>
    <source>
        <strain evidence="7 8">DSM 12255</strain>
    </source>
</reference>
<evidence type="ECO:0000313" key="8">
    <source>
        <dbReference type="Proteomes" id="UP000811899"/>
    </source>
</evidence>
<dbReference type="RefSeq" id="WP_214170405.1">
    <property type="nucleotide sequence ID" value="NZ_JAHCVJ010000001.1"/>
</dbReference>
<evidence type="ECO:0000259" key="6">
    <source>
        <dbReference type="Pfam" id="PF01343"/>
    </source>
</evidence>
<dbReference type="InterPro" id="IPR004635">
    <property type="entry name" value="Pept_S49_SppA"/>
</dbReference>
<dbReference type="Pfam" id="PF01343">
    <property type="entry name" value="Peptidase_S49"/>
    <property type="match status" value="1"/>
</dbReference>
<accession>A0AAW4L943</accession>
<organism evidence="7 8">
    <name type="scientific">Geoanaerobacter pelophilus</name>
    <dbReference type="NCBI Taxonomy" id="60036"/>
    <lineage>
        <taxon>Bacteria</taxon>
        <taxon>Pseudomonadati</taxon>
        <taxon>Thermodesulfobacteriota</taxon>
        <taxon>Desulfuromonadia</taxon>
        <taxon>Geobacterales</taxon>
        <taxon>Geobacteraceae</taxon>
        <taxon>Geoanaerobacter</taxon>
    </lineage>
</organism>
<keyword evidence="5" id="KW-0732">Signal</keyword>
<keyword evidence="3" id="KW-0378">Hydrolase</keyword>
<sequence>MKRKFFGAIFCLLLAALSGCAFVNVPLVQKPSPLEEQVLEGDGTKKILLLEINGTISEQEKSGGLIGKPAPSMVSYIRESLLKAEQDKNLAAIILRINSPGGTITASDIIHHDLTEFKKRKKVPVIACIMSVGASGAYYIASAADEIIAHPTAITGSIGVILVKFNVEGLMAKIGVAEQTIKSGDKKDIMSIFRKATPEEVRLGQEIIDQFYGRFLDVIMARPGNALTRDGLRQLADGRIYTADQALQAKLIDKIRYLDEAIKDLRGKVGEEDARVVTYYRSDNFKGSIYSGAAEKDGLVELLGGSMGAVSGGGYMYLWSP</sequence>
<dbReference type="GO" id="GO:0006508">
    <property type="term" value="P:proteolysis"/>
    <property type="evidence" value="ECO:0007669"/>
    <property type="project" value="UniProtKB-KW"/>
</dbReference>
<feature type="signal peptide" evidence="5">
    <location>
        <begin position="1"/>
        <end position="23"/>
    </location>
</feature>
<dbReference type="EMBL" id="JAHCVJ010000001">
    <property type="protein sequence ID" value="MBT0663686.1"/>
    <property type="molecule type" value="Genomic_DNA"/>
</dbReference>
<dbReference type="InterPro" id="IPR002142">
    <property type="entry name" value="Peptidase_S49"/>
</dbReference>
<dbReference type="GO" id="GO:0008236">
    <property type="term" value="F:serine-type peptidase activity"/>
    <property type="evidence" value="ECO:0007669"/>
    <property type="project" value="UniProtKB-KW"/>
</dbReference>
<evidence type="ECO:0000256" key="3">
    <source>
        <dbReference type="ARBA" id="ARBA00022801"/>
    </source>
</evidence>
<proteinExistence type="inferred from homology"/>
<dbReference type="Gene3D" id="3.90.226.10">
    <property type="entry name" value="2-enoyl-CoA Hydratase, Chain A, domain 1"/>
    <property type="match status" value="2"/>
</dbReference>
<comment type="similarity">
    <text evidence="1">Belongs to the peptidase S49 family.</text>
</comment>
<dbReference type="InterPro" id="IPR047272">
    <property type="entry name" value="S49_SppA_C"/>
</dbReference>
<dbReference type="InterPro" id="IPR029045">
    <property type="entry name" value="ClpP/crotonase-like_dom_sf"/>
</dbReference>
<dbReference type="NCBIfam" id="TIGR00706">
    <property type="entry name" value="SppA_dom"/>
    <property type="match status" value="1"/>
</dbReference>